<keyword evidence="6" id="KW-1185">Reference proteome</keyword>
<name>A0ABS2CE48_9NEIS</name>
<evidence type="ECO:0000256" key="1">
    <source>
        <dbReference type="ARBA" id="ARBA00004196"/>
    </source>
</evidence>
<keyword evidence="2 3" id="KW-0732">Signal</keyword>
<reference evidence="5 6" key="1">
    <citation type="submission" date="2019-11" db="EMBL/GenBank/DDBJ databases">
        <title>Novel Deefgea species.</title>
        <authorList>
            <person name="Han J.-H."/>
        </authorList>
    </citation>
    <scope>NUCLEOTIDE SEQUENCE [LARGE SCALE GENOMIC DNA]</scope>
    <source>
        <strain evidence="5 6">LMG 24817</strain>
    </source>
</reference>
<dbReference type="InterPro" id="IPR038352">
    <property type="entry name" value="Imelysin_sf"/>
</dbReference>
<feature type="domain" description="Imelysin-like" evidence="4">
    <location>
        <begin position="44"/>
        <end position="293"/>
    </location>
</feature>
<sequence length="331" mass="36511">MRQIRRTTLMRWIATVLLAAGLAQAEPSVPDVAWSQTWVDQAYLPRHAALTQAADALASASSAFCEQPTPAQLETVKHYWLRTSQAWRAMDGAPAGPMVLERLGRKIDFRPTRVDDLEAAILSGDNSNAATRGLPAMEYLLWGNAQPKLQLAKLKQPERCAYLHKMAQQVAEQTHLLDQPWSVYRLELGAENPFFRENLLSEHINLLLSSMGSLHKRMPTAAELKPEQFAEWRSGSSHAQFMAQVAGMNLALQAVVQRLQMEGAADLAQQVSQDMAQVQMTCQSVPSNLAQSSVKARSACSKAIDTLKGRLQSKVGEQFDLTLGFTEGDGD</sequence>
<evidence type="ECO:0000256" key="3">
    <source>
        <dbReference type="SAM" id="SignalP"/>
    </source>
</evidence>
<dbReference type="EMBL" id="WOFE01000007">
    <property type="protein sequence ID" value="MBM5572433.1"/>
    <property type="molecule type" value="Genomic_DNA"/>
</dbReference>
<organism evidence="5 6">
    <name type="scientific">Deefgea chitinilytica</name>
    <dbReference type="NCBI Taxonomy" id="570276"/>
    <lineage>
        <taxon>Bacteria</taxon>
        <taxon>Pseudomonadati</taxon>
        <taxon>Pseudomonadota</taxon>
        <taxon>Betaproteobacteria</taxon>
        <taxon>Neisseriales</taxon>
        <taxon>Chitinibacteraceae</taxon>
        <taxon>Deefgea</taxon>
    </lineage>
</organism>
<comment type="subcellular location">
    <subcellularLocation>
        <location evidence="1">Cell envelope</location>
    </subcellularLocation>
</comment>
<dbReference type="Pfam" id="PF09375">
    <property type="entry name" value="Peptidase_M75"/>
    <property type="match status" value="1"/>
</dbReference>
<comment type="caution">
    <text evidence="5">The sequence shown here is derived from an EMBL/GenBank/DDBJ whole genome shotgun (WGS) entry which is preliminary data.</text>
</comment>
<dbReference type="Proteomes" id="UP001195660">
    <property type="component" value="Unassembled WGS sequence"/>
</dbReference>
<evidence type="ECO:0000313" key="6">
    <source>
        <dbReference type="Proteomes" id="UP001195660"/>
    </source>
</evidence>
<proteinExistence type="predicted"/>
<evidence type="ECO:0000259" key="4">
    <source>
        <dbReference type="Pfam" id="PF09375"/>
    </source>
</evidence>
<evidence type="ECO:0000313" key="5">
    <source>
        <dbReference type="EMBL" id="MBM5572433.1"/>
    </source>
</evidence>
<evidence type="ECO:0000256" key="2">
    <source>
        <dbReference type="ARBA" id="ARBA00022729"/>
    </source>
</evidence>
<feature type="chain" id="PRO_5046227653" description="Imelysin-like domain-containing protein" evidence="3">
    <location>
        <begin position="26"/>
        <end position="331"/>
    </location>
</feature>
<gene>
    <name evidence="5" type="ORF">GM173_12725</name>
</gene>
<accession>A0ABS2CE48</accession>
<protein>
    <recommendedName>
        <fullName evidence="4">Imelysin-like domain-containing protein</fullName>
    </recommendedName>
</protein>
<feature type="signal peptide" evidence="3">
    <location>
        <begin position="1"/>
        <end position="25"/>
    </location>
</feature>
<dbReference type="InterPro" id="IPR018976">
    <property type="entry name" value="Imelysin-like"/>
</dbReference>
<dbReference type="Gene3D" id="1.20.1420.20">
    <property type="entry name" value="M75 peptidase, HXXE motif"/>
    <property type="match status" value="1"/>
</dbReference>